<name>A0A1F5NJN2_9BACT</name>
<feature type="domain" description="Transcription regulator TrmB N-terminal" evidence="1">
    <location>
        <begin position="7"/>
        <end position="62"/>
    </location>
</feature>
<protein>
    <recommendedName>
        <fullName evidence="1">Transcription regulator TrmB N-terminal domain-containing protein</fullName>
    </recommendedName>
</protein>
<dbReference type="PANTHER" id="PTHR34293:SF1">
    <property type="entry name" value="HTH-TYPE TRANSCRIPTIONAL REGULATOR TRMBL2"/>
    <property type="match status" value="1"/>
</dbReference>
<accession>A0A1F5NJN2</accession>
<dbReference type="Pfam" id="PF01978">
    <property type="entry name" value="TrmB"/>
    <property type="match status" value="1"/>
</dbReference>
<reference evidence="2 3" key="1">
    <citation type="journal article" date="2016" name="Nat. Commun.">
        <title>Thousands of microbial genomes shed light on interconnected biogeochemical processes in an aquifer system.</title>
        <authorList>
            <person name="Anantharaman K."/>
            <person name="Brown C.T."/>
            <person name="Hug L.A."/>
            <person name="Sharon I."/>
            <person name="Castelle C.J."/>
            <person name="Probst A.J."/>
            <person name="Thomas B.C."/>
            <person name="Singh A."/>
            <person name="Wilkins M.J."/>
            <person name="Karaoz U."/>
            <person name="Brodie E.L."/>
            <person name="Williams K.H."/>
            <person name="Hubbard S.S."/>
            <person name="Banfield J.F."/>
        </authorList>
    </citation>
    <scope>NUCLEOTIDE SEQUENCE [LARGE SCALE GENOMIC DNA]</scope>
</reference>
<dbReference type="InterPro" id="IPR036390">
    <property type="entry name" value="WH_DNA-bd_sf"/>
</dbReference>
<dbReference type="SUPFAM" id="SSF46785">
    <property type="entry name" value="Winged helix' DNA-binding domain"/>
    <property type="match status" value="1"/>
</dbReference>
<gene>
    <name evidence="2" type="ORF">A2751_02150</name>
</gene>
<organism evidence="2 3">
    <name type="scientific">Candidatus Doudnabacteria bacterium RIFCSPHIGHO2_01_FULL_46_14</name>
    <dbReference type="NCBI Taxonomy" id="1817824"/>
    <lineage>
        <taxon>Bacteria</taxon>
        <taxon>Candidatus Doudnaibacteriota</taxon>
    </lineage>
</organism>
<evidence type="ECO:0000313" key="3">
    <source>
        <dbReference type="Proteomes" id="UP000176864"/>
    </source>
</evidence>
<dbReference type="InterPro" id="IPR036388">
    <property type="entry name" value="WH-like_DNA-bd_sf"/>
</dbReference>
<dbReference type="EMBL" id="MFEK01000016">
    <property type="protein sequence ID" value="OGE77828.1"/>
    <property type="molecule type" value="Genomic_DNA"/>
</dbReference>
<evidence type="ECO:0000313" key="2">
    <source>
        <dbReference type="EMBL" id="OGE77828.1"/>
    </source>
</evidence>
<sequence length="249" mass="28366">MHIEETLENLGLSKAESAIYLSALELGRSLPKHLADKSGVKRPTLYKLLPNLFSKGLLSETMIGKRRFLVAEDPESYVEKKAAELELIQKRLPELRMLLATASVKPKIVFYEGVEGVKKIYLDNLHQRKPTLNFVGLENIHPAIDEYASNYYIPRRIKYGIAIDILLSGVARSAEMNLKTDPAFLRRVKTLDSKKFPLPLDCYIYGDNASFALWRKDSEPIGLIIRSKEIAATMRSLFYFIWESTGEEK</sequence>
<dbReference type="STRING" id="1817824.A2751_02150"/>
<dbReference type="PANTHER" id="PTHR34293">
    <property type="entry name" value="HTH-TYPE TRANSCRIPTIONAL REGULATOR TRMBL2"/>
    <property type="match status" value="1"/>
</dbReference>
<dbReference type="AlphaFoldDB" id="A0A1F5NJN2"/>
<dbReference type="Proteomes" id="UP000176864">
    <property type="component" value="Unassembled WGS sequence"/>
</dbReference>
<dbReference type="Gene3D" id="1.10.10.10">
    <property type="entry name" value="Winged helix-like DNA-binding domain superfamily/Winged helix DNA-binding domain"/>
    <property type="match status" value="1"/>
</dbReference>
<comment type="caution">
    <text evidence="2">The sequence shown here is derived from an EMBL/GenBank/DDBJ whole genome shotgun (WGS) entry which is preliminary data.</text>
</comment>
<dbReference type="InterPro" id="IPR002831">
    <property type="entry name" value="Tscrpt_reg_TrmB_N"/>
</dbReference>
<dbReference type="InterPro" id="IPR051797">
    <property type="entry name" value="TrmB-like"/>
</dbReference>
<evidence type="ECO:0000259" key="1">
    <source>
        <dbReference type="Pfam" id="PF01978"/>
    </source>
</evidence>
<proteinExistence type="predicted"/>